<reference evidence="1 2" key="1">
    <citation type="submission" date="2024-04" db="EMBL/GenBank/DDBJ databases">
        <authorList>
            <consortium name="Genoscope - CEA"/>
            <person name="William W."/>
        </authorList>
    </citation>
    <scope>NUCLEOTIDE SEQUENCE [LARGE SCALE GENOMIC DNA]</scope>
</reference>
<proteinExistence type="predicted"/>
<name>A0AAV2H6Y4_LYMST</name>
<accession>A0AAV2H6Y4</accession>
<sequence>MDSEEMHNAHFSNVQKTDEEVMLLKKEPESVECFNETDTKEISSYGCEIDKPIRRLAQEIEILQHCAIEKAELCEATGNIRYVVESNIFRRIAEEKNQELKKVKGLLGAKVI</sequence>
<organism evidence="1 2">
    <name type="scientific">Lymnaea stagnalis</name>
    <name type="common">Great pond snail</name>
    <name type="synonym">Helix stagnalis</name>
    <dbReference type="NCBI Taxonomy" id="6523"/>
    <lineage>
        <taxon>Eukaryota</taxon>
        <taxon>Metazoa</taxon>
        <taxon>Spiralia</taxon>
        <taxon>Lophotrochozoa</taxon>
        <taxon>Mollusca</taxon>
        <taxon>Gastropoda</taxon>
        <taxon>Heterobranchia</taxon>
        <taxon>Euthyneura</taxon>
        <taxon>Panpulmonata</taxon>
        <taxon>Hygrophila</taxon>
        <taxon>Lymnaeoidea</taxon>
        <taxon>Lymnaeidae</taxon>
        <taxon>Lymnaea</taxon>
    </lineage>
</organism>
<keyword evidence="2" id="KW-1185">Reference proteome</keyword>
<dbReference type="Proteomes" id="UP001497497">
    <property type="component" value="Unassembled WGS sequence"/>
</dbReference>
<gene>
    <name evidence="1" type="ORF">GSLYS_00003048001</name>
</gene>
<comment type="caution">
    <text evidence="1">The sequence shown here is derived from an EMBL/GenBank/DDBJ whole genome shotgun (WGS) entry which is preliminary data.</text>
</comment>
<dbReference type="AlphaFoldDB" id="A0AAV2H6Y4"/>
<evidence type="ECO:0000313" key="1">
    <source>
        <dbReference type="EMBL" id="CAL1528878.1"/>
    </source>
</evidence>
<evidence type="ECO:0000313" key="2">
    <source>
        <dbReference type="Proteomes" id="UP001497497"/>
    </source>
</evidence>
<dbReference type="EMBL" id="CAXITT010000039">
    <property type="protein sequence ID" value="CAL1528878.1"/>
    <property type="molecule type" value="Genomic_DNA"/>
</dbReference>
<protein>
    <submittedName>
        <fullName evidence="1">Uncharacterized protein</fullName>
    </submittedName>
</protein>